<accession>A0ACA9KI05</accession>
<evidence type="ECO:0000313" key="2">
    <source>
        <dbReference type="Proteomes" id="UP000789860"/>
    </source>
</evidence>
<name>A0ACA9KI05_9GLOM</name>
<dbReference type="Proteomes" id="UP000789860">
    <property type="component" value="Unassembled WGS sequence"/>
</dbReference>
<comment type="caution">
    <text evidence="1">The sequence shown here is derived from an EMBL/GenBank/DDBJ whole genome shotgun (WGS) entry which is preliminary data.</text>
</comment>
<reference evidence="1" key="1">
    <citation type="submission" date="2021-06" db="EMBL/GenBank/DDBJ databases">
        <authorList>
            <person name="Kallberg Y."/>
            <person name="Tangrot J."/>
            <person name="Rosling A."/>
        </authorList>
    </citation>
    <scope>NUCLEOTIDE SEQUENCE</scope>
    <source>
        <strain evidence="1">AU212A</strain>
    </source>
</reference>
<gene>
    <name evidence="1" type="ORF">SCALOS_LOCUS2178</name>
</gene>
<protein>
    <submittedName>
        <fullName evidence="1">8708_t:CDS:1</fullName>
    </submittedName>
</protein>
<proteinExistence type="predicted"/>
<dbReference type="EMBL" id="CAJVPM010001834">
    <property type="protein sequence ID" value="CAG8474756.1"/>
    <property type="molecule type" value="Genomic_DNA"/>
</dbReference>
<organism evidence="1 2">
    <name type="scientific">Scutellospora calospora</name>
    <dbReference type="NCBI Taxonomy" id="85575"/>
    <lineage>
        <taxon>Eukaryota</taxon>
        <taxon>Fungi</taxon>
        <taxon>Fungi incertae sedis</taxon>
        <taxon>Mucoromycota</taxon>
        <taxon>Glomeromycotina</taxon>
        <taxon>Glomeromycetes</taxon>
        <taxon>Diversisporales</taxon>
        <taxon>Gigasporaceae</taxon>
        <taxon>Scutellospora</taxon>
    </lineage>
</organism>
<evidence type="ECO:0000313" key="1">
    <source>
        <dbReference type="EMBL" id="CAG8474756.1"/>
    </source>
</evidence>
<keyword evidence="2" id="KW-1185">Reference proteome</keyword>
<sequence>MASHLSGDTVKNEADQKLIQELPLPVTAFLEQVLTEIETISPLNLVPVTDVIRQD</sequence>